<evidence type="ECO:0000313" key="2">
    <source>
        <dbReference type="Proteomes" id="UP001652625"/>
    </source>
</evidence>
<gene>
    <name evidence="3" type="primary">LOC101239184</name>
</gene>
<dbReference type="Gene3D" id="3.80.10.10">
    <property type="entry name" value="Ribonuclease Inhibitor"/>
    <property type="match status" value="3"/>
</dbReference>
<dbReference type="PROSITE" id="PS50181">
    <property type="entry name" value="FBOX"/>
    <property type="match status" value="1"/>
</dbReference>
<organism evidence="2 3">
    <name type="scientific">Hydra vulgaris</name>
    <name type="common">Hydra</name>
    <name type="synonym">Hydra attenuata</name>
    <dbReference type="NCBI Taxonomy" id="6087"/>
    <lineage>
        <taxon>Eukaryota</taxon>
        <taxon>Metazoa</taxon>
        <taxon>Cnidaria</taxon>
        <taxon>Hydrozoa</taxon>
        <taxon>Hydroidolina</taxon>
        <taxon>Anthoathecata</taxon>
        <taxon>Aplanulata</taxon>
        <taxon>Hydridae</taxon>
        <taxon>Hydra</taxon>
    </lineage>
</organism>
<dbReference type="RefSeq" id="XP_065653989.1">
    <property type="nucleotide sequence ID" value="XM_065797917.1"/>
</dbReference>
<dbReference type="Pfam" id="PF13516">
    <property type="entry name" value="LRR_6"/>
    <property type="match status" value="1"/>
</dbReference>
<keyword evidence="2" id="KW-1185">Reference proteome</keyword>
<dbReference type="PANTHER" id="PTHR13318">
    <property type="entry name" value="PARTNER OF PAIRED, ISOFORM B-RELATED"/>
    <property type="match status" value="1"/>
</dbReference>
<accession>A0ABM4BXR0</accession>
<evidence type="ECO:0000313" key="3">
    <source>
        <dbReference type="RefSeq" id="XP_065653989.1"/>
    </source>
</evidence>
<dbReference type="Pfam" id="PF25372">
    <property type="entry name" value="DUF7885"/>
    <property type="match status" value="1"/>
</dbReference>
<dbReference type="Pfam" id="PF12937">
    <property type="entry name" value="F-box-like"/>
    <property type="match status" value="1"/>
</dbReference>
<dbReference type="SMART" id="SM00256">
    <property type="entry name" value="FBOX"/>
    <property type="match status" value="1"/>
</dbReference>
<name>A0ABM4BXR0_HYDVU</name>
<dbReference type="Proteomes" id="UP001652625">
    <property type="component" value="Chromosome 05"/>
</dbReference>
<sequence length="597" mass="67212">MEILQSEKFKFIKKCPICNEENDKDANWCLECGKAIVSVEVRRCQLLKGDAKPYIPLSYNNKTNITTNEIKEEKNFSYYTHSASYDQKTDDFISQSNSPVYCKSACQDNKKIDHCFYAFDDLLYPGFAIYNPILGYVFPSSNVVSNVEIHYQQQLFKNNEKQFYQKVHAKKKKSLQKKSKPLNIPKLTSGEDFTGGKKQSFKISPIESFLPFPDEVILCIMSYLSLSDILNMSCVCKQLYRIGMDDSLWKVIRIKRHCYMTDLTLSKIAKRHPEVLSITQCNGKRLTEDGLKHLFLVVSDSLKDFSISGCSGGVLNSEAVLLHLASHCKNIETLDISWSNVTNIGITAICLNLPRIVCLLLNGCQGITNDSIVQIAEKYSESLKMLEIFGCFNVSPQTINKLIEKCFHIRKLNLGQCHKVTNNSISLIAKYLKKLQSLDIRGCMQVRDMSLCELIENCHELTSLVVANCPAITDITLYSLSNHSSMIKNLDACGCGKITDKGVRSLVKGCTKLQSLDLSSTKVTGRSVISISTFCSNTLQSLRLSFCNALTDASLYALVSKCQKLRTLHLYGCKTVRNLGKLVDINSKLKIEKESLR</sequence>
<dbReference type="InterPro" id="IPR001810">
    <property type="entry name" value="F-box_dom"/>
</dbReference>
<reference evidence="3" key="1">
    <citation type="submission" date="2025-08" db="UniProtKB">
        <authorList>
            <consortium name="RefSeq"/>
        </authorList>
    </citation>
    <scope>IDENTIFICATION</scope>
</reference>
<dbReference type="InterPro" id="IPR001611">
    <property type="entry name" value="Leu-rich_rpt"/>
</dbReference>
<dbReference type="InterPro" id="IPR006553">
    <property type="entry name" value="Leu-rich_rpt_Cys-con_subtyp"/>
</dbReference>
<protein>
    <submittedName>
        <fullName evidence="3">F-box/LRR-repeat protein 7 isoform X3</fullName>
    </submittedName>
</protein>
<proteinExistence type="predicted"/>
<dbReference type="SMART" id="SM00367">
    <property type="entry name" value="LRR_CC"/>
    <property type="match status" value="10"/>
</dbReference>
<dbReference type="GeneID" id="101239184"/>
<evidence type="ECO:0000259" key="1">
    <source>
        <dbReference type="PROSITE" id="PS50181"/>
    </source>
</evidence>
<dbReference type="InterPro" id="IPR057207">
    <property type="entry name" value="FBXL15_LRR"/>
</dbReference>
<dbReference type="SUPFAM" id="SSF52047">
    <property type="entry name" value="RNI-like"/>
    <property type="match status" value="1"/>
</dbReference>
<dbReference type="InterPro" id="IPR032675">
    <property type="entry name" value="LRR_dom_sf"/>
</dbReference>
<feature type="domain" description="F-box" evidence="1">
    <location>
        <begin position="206"/>
        <end position="252"/>
    </location>
</feature>